<accession>A0A0A2UX71</accession>
<name>A0A0A2UX71_9BACI</name>
<keyword evidence="1" id="KW-0472">Membrane</keyword>
<evidence type="ECO:0000313" key="2">
    <source>
        <dbReference type="EMBL" id="KGP91328.1"/>
    </source>
</evidence>
<proteinExistence type="predicted"/>
<feature type="transmembrane region" description="Helical" evidence="1">
    <location>
        <begin position="12"/>
        <end position="32"/>
    </location>
</feature>
<dbReference type="AlphaFoldDB" id="A0A0A2UX71"/>
<keyword evidence="3" id="KW-1185">Reference proteome</keyword>
<evidence type="ECO:0000256" key="1">
    <source>
        <dbReference type="SAM" id="Phobius"/>
    </source>
</evidence>
<dbReference type="EMBL" id="AVBG01000007">
    <property type="protein sequence ID" value="KGP91328.1"/>
    <property type="molecule type" value="Genomic_DNA"/>
</dbReference>
<sequence length="95" mass="11241">MSRKVKDIMKYREISLICLFIAIPLNVINIFLGFRWLTILGISLLAIFFIMAFTLWRCPVCKRRLPLRFDVDTDLNDIYRCPYCDTKFLSGEIID</sequence>
<comment type="caution">
    <text evidence="2">The sequence shown here is derived from an EMBL/GenBank/DDBJ whole genome shotgun (WGS) entry which is preliminary data.</text>
</comment>
<gene>
    <name evidence="2" type="ORF">N780_08720</name>
</gene>
<keyword evidence="1" id="KW-1133">Transmembrane helix</keyword>
<dbReference type="Proteomes" id="UP000030153">
    <property type="component" value="Unassembled WGS sequence"/>
</dbReference>
<organism evidence="2 3">
    <name type="scientific">Pontibacillus chungwhensis BH030062</name>
    <dbReference type="NCBI Taxonomy" id="1385513"/>
    <lineage>
        <taxon>Bacteria</taxon>
        <taxon>Bacillati</taxon>
        <taxon>Bacillota</taxon>
        <taxon>Bacilli</taxon>
        <taxon>Bacillales</taxon>
        <taxon>Bacillaceae</taxon>
        <taxon>Pontibacillus</taxon>
    </lineage>
</organism>
<keyword evidence="1" id="KW-0812">Transmembrane</keyword>
<protein>
    <submittedName>
        <fullName evidence="2">Uncharacterized protein</fullName>
    </submittedName>
</protein>
<feature type="transmembrane region" description="Helical" evidence="1">
    <location>
        <begin position="38"/>
        <end position="58"/>
    </location>
</feature>
<evidence type="ECO:0000313" key="3">
    <source>
        <dbReference type="Proteomes" id="UP000030153"/>
    </source>
</evidence>
<reference evidence="2 3" key="1">
    <citation type="submission" date="2013-08" db="EMBL/GenBank/DDBJ databases">
        <title>Genome of Pontibacillus chungwhensis.</title>
        <authorList>
            <person name="Wang Q."/>
            <person name="Wang G."/>
        </authorList>
    </citation>
    <scope>NUCLEOTIDE SEQUENCE [LARGE SCALE GENOMIC DNA]</scope>
    <source>
        <strain evidence="2 3">BH030062</strain>
    </source>
</reference>